<proteinExistence type="predicted"/>
<keyword evidence="2" id="KW-1185">Reference proteome</keyword>
<dbReference type="EMBL" id="CP072801">
    <property type="protein sequence ID" value="QTR47476.1"/>
    <property type="molecule type" value="Genomic_DNA"/>
</dbReference>
<protein>
    <submittedName>
        <fullName evidence="1">Uncharacterized protein</fullName>
    </submittedName>
</protein>
<dbReference type="RefSeq" id="WP_210223743.1">
    <property type="nucleotide sequence ID" value="NZ_CP072801.1"/>
</dbReference>
<sequence length="165" mass="17028">MTLQELYSYLQMNGNSTAASVAMNTGESTVDIQALLDANTGATAMFTVDGMGMYAINPDYAPVTIDEAANDADALAALELAICSATECLNDVDVVLGTTGITAEAWARGNENTEALLAMLRCGALRTKVISLGLNADKLDSMLDSCDAASTVNTAMLTHHGAAGV</sequence>
<evidence type="ECO:0000313" key="1">
    <source>
        <dbReference type="EMBL" id="QTR47476.1"/>
    </source>
</evidence>
<dbReference type="Proteomes" id="UP000672039">
    <property type="component" value="Chromosome"/>
</dbReference>
<gene>
    <name evidence="1" type="ORF">J9253_05955</name>
</gene>
<organism evidence="1 2">
    <name type="scientific">Thiothrix litoralis</name>
    <dbReference type="NCBI Taxonomy" id="2891210"/>
    <lineage>
        <taxon>Bacteria</taxon>
        <taxon>Pseudomonadati</taxon>
        <taxon>Pseudomonadota</taxon>
        <taxon>Gammaproteobacteria</taxon>
        <taxon>Thiotrichales</taxon>
        <taxon>Thiotrichaceae</taxon>
        <taxon>Thiothrix</taxon>
    </lineage>
</organism>
<name>A0ABX7WVZ6_9GAMM</name>
<evidence type="ECO:0000313" key="2">
    <source>
        <dbReference type="Proteomes" id="UP000672039"/>
    </source>
</evidence>
<reference evidence="1 2" key="1">
    <citation type="submission" date="2021-04" db="EMBL/GenBank/DDBJ databases">
        <title>Genomics, taxonomy and metabolism of representatives of sulfur bacteria of the genus Thiothrix: Thiothrix fructosivorans QT, Thiothrix unzii A1T and three new species, Thiothrix subterranea sp. nov., Thiothrix litoralis sp. nov. and 'Candidatus Thiothrix anitrata' sp. nov.</title>
        <authorList>
            <person name="Ravin N.V."/>
            <person name="Smolyakov D."/>
            <person name="Rudenko T.S."/>
            <person name="Mardanov A.V."/>
            <person name="Beletsky A.V."/>
            <person name="Markov N.D."/>
            <person name="Fomenkov A.I."/>
            <person name="Roberts R.J."/>
            <person name="Karnachuk O.V."/>
            <person name="Novikov A."/>
            <person name="Grabovich M.Y."/>
        </authorList>
    </citation>
    <scope>NUCLEOTIDE SEQUENCE [LARGE SCALE GENOMIC DNA]</scope>
    <source>
        <strain evidence="1 2">AS</strain>
    </source>
</reference>
<accession>A0ABX7WVZ6</accession>